<keyword evidence="1" id="KW-0732">Signal</keyword>
<dbReference type="Gene3D" id="2.60.40.3340">
    <property type="entry name" value="Domain of unknown function DUF4426"/>
    <property type="match status" value="1"/>
</dbReference>
<comment type="caution">
    <text evidence="3">The sequence shown here is derived from an EMBL/GenBank/DDBJ whole genome shotgun (WGS) entry which is preliminary data.</text>
</comment>
<reference evidence="3" key="1">
    <citation type="submission" date="2022-01" db="EMBL/GenBank/DDBJ databases">
        <title>Whole genome-based taxonomy of the Shewanellaceae.</title>
        <authorList>
            <person name="Martin-Rodriguez A.J."/>
        </authorList>
    </citation>
    <scope>NUCLEOTIDE SEQUENCE</scope>
    <source>
        <strain evidence="3">DSM 23803</strain>
    </source>
</reference>
<evidence type="ECO:0000256" key="1">
    <source>
        <dbReference type="SAM" id="SignalP"/>
    </source>
</evidence>
<gene>
    <name evidence="3" type="ORF">L2749_12795</name>
</gene>
<proteinExistence type="predicted"/>
<evidence type="ECO:0000313" key="4">
    <source>
        <dbReference type="Proteomes" id="UP001139408"/>
    </source>
</evidence>
<dbReference type="InterPro" id="IPR025218">
    <property type="entry name" value="DUF4426"/>
</dbReference>
<name>A0A9X2CE69_9GAMM</name>
<organism evidence="3 4">
    <name type="scientific">Shewanella algicola</name>
    <dbReference type="NCBI Taxonomy" id="640633"/>
    <lineage>
        <taxon>Bacteria</taxon>
        <taxon>Pseudomonadati</taxon>
        <taxon>Pseudomonadota</taxon>
        <taxon>Gammaproteobacteria</taxon>
        <taxon>Alteromonadales</taxon>
        <taxon>Shewanellaceae</taxon>
        <taxon>Shewanella</taxon>
    </lineage>
</organism>
<keyword evidence="4" id="KW-1185">Reference proteome</keyword>
<protein>
    <submittedName>
        <fullName evidence="3">DUF4426 domain-containing protein</fullName>
    </submittedName>
</protein>
<feature type="domain" description="DUF4426" evidence="2">
    <location>
        <begin position="31"/>
        <end position="151"/>
    </location>
</feature>
<dbReference type="Proteomes" id="UP001139408">
    <property type="component" value="Unassembled WGS sequence"/>
</dbReference>
<dbReference type="EMBL" id="JAKILJ010000028">
    <property type="protein sequence ID" value="MCL1106121.1"/>
    <property type="molecule type" value="Genomic_DNA"/>
</dbReference>
<dbReference type="AlphaFoldDB" id="A0A9X2CE69"/>
<dbReference type="Pfam" id="PF14467">
    <property type="entry name" value="DUF4426"/>
    <property type="match status" value="1"/>
</dbReference>
<sequence length="151" mass="17087">MLKAISATRYIFTVLLMSLLSVIGVAHAEQKQQVGNFDIHYMALNSTFITPQVAKTYGIERSGYNGLVNITVLNTQLPDNPAVEVEISGIANNLIDARMNLDFKEIREGNAIYYIAEVPFRDDQEVNFTVAIKYTNQLNTTIKFKQKFYVE</sequence>
<feature type="chain" id="PRO_5040982112" evidence="1">
    <location>
        <begin position="29"/>
        <end position="151"/>
    </location>
</feature>
<evidence type="ECO:0000259" key="2">
    <source>
        <dbReference type="Pfam" id="PF14467"/>
    </source>
</evidence>
<accession>A0A9X2CE69</accession>
<evidence type="ECO:0000313" key="3">
    <source>
        <dbReference type="EMBL" id="MCL1106121.1"/>
    </source>
</evidence>
<feature type="signal peptide" evidence="1">
    <location>
        <begin position="1"/>
        <end position="28"/>
    </location>
</feature>